<sequence length="278" mass="33018">LPPPVPYGIPAIMHLKTEELTFENVIEPLISEEEQVLYAFHTLWARMITDWPISEELEADFLKTLYERNDVMEKWQRRLIDFYYLQMKASGMGETPKKQEQFAAHDSFVEHYTLYERNDVMEKWQRRLIDFYYLQMKASGMGETPKKQEQFAAHDSFVEHYVLRYRMVLRDSEDMQNIEVTDGKLFRDAPPHILRQLAVGRADYMQGPWLVAASIRAIKPVLLYCSDRALRASVWENWISRAAKPRNITRVTSNGRTIESIRRHQLVRFRFPHLAYNQ</sequence>
<dbReference type="WBParaSite" id="GPUH_0001744401-mRNA-1">
    <property type="protein sequence ID" value="GPUH_0001744401-mRNA-1"/>
    <property type="gene ID" value="GPUH_0001744401"/>
</dbReference>
<organism evidence="1">
    <name type="scientific">Gongylonema pulchrum</name>
    <dbReference type="NCBI Taxonomy" id="637853"/>
    <lineage>
        <taxon>Eukaryota</taxon>
        <taxon>Metazoa</taxon>
        <taxon>Ecdysozoa</taxon>
        <taxon>Nematoda</taxon>
        <taxon>Chromadorea</taxon>
        <taxon>Rhabditida</taxon>
        <taxon>Spirurina</taxon>
        <taxon>Spiruromorpha</taxon>
        <taxon>Spiruroidea</taxon>
        <taxon>Gongylonematidae</taxon>
        <taxon>Gongylonema</taxon>
    </lineage>
</organism>
<dbReference type="PANTHER" id="PTHR11804:SF83">
    <property type="entry name" value="LD37516P"/>
    <property type="match status" value="1"/>
</dbReference>
<accession>A0A183E8Y1</accession>
<proteinExistence type="predicted"/>
<dbReference type="AlphaFoldDB" id="A0A183E8Y1"/>
<evidence type="ECO:0000313" key="1">
    <source>
        <dbReference type="WBParaSite" id="GPUH_0001744401-mRNA-1"/>
    </source>
</evidence>
<name>A0A183E8Y1_9BILA</name>
<reference evidence="1" key="1">
    <citation type="submission" date="2016-06" db="UniProtKB">
        <authorList>
            <consortium name="WormBaseParasite"/>
        </authorList>
    </citation>
    <scope>IDENTIFICATION</scope>
</reference>
<dbReference type="SUPFAM" id="SSF55486">
    <property type="entry name" value="Metalloproteases ('zincins'), catalytic domain"/>
    <property type="match status" value="1"/>
</dbReference>
<dbReference type="GO" id="GO:0006508">
    <property type="term" value="P:proteolysis"/>
    <property type="evidence" value="ECO:0007669"/>
    <property type="project" value="InterPro"/>
</dbReference>
<dbReference type="PANTHER" id="PTHR11804">
    <property type="entry name" value="PROTEASE M3 THIMET OLIGOPEPTIDASE-RELATED"/>
    <property type="match status" value="1"/>
</dbReference>
<dbReference type="GO" id="GO:0004222">
    <property type="term" value="F:metalloendopeptidase activity"/>
    <property type="evidence" value="ECO:0007669"/>
    <property type="project" value="InterPro"/>
</dbReference>
<dbReference type="InterPro" id="IPR045090">
    <property type="entry name" value="Pept_M3A_M3B"/>
</dbReference>
<protein>
    <submittedName>
        <fullName evidence="1">Uncharacterized protein</fullName>
    </submittedName>
</protein>